<protein>
    <submittedName>
        <fullName evidence="1">Uncharacterized protein</fullName>
    </submittedName>
</protein>
<dbReference type="EMBL" id="MGFS01000016">
    <property type="protein sequence ID" value="OGM11499.1"/>
    <property type="molecule type" value="Genomic_DNA"/>
</dbReference>
<accession>A0A1F7X9Q2</accession>
<evidence type="ECO:0000313" key="2">
    <source>
        <dbReference type="Proteomes" id="UP000177053"/>
    </source>
</evidence>
<comment type="caution">
    <text evidence="1">The sequence shown here is derived from an EMBL/GenBank/DDBJ whole genome shotgun (WGS) entry which is preliminary data.</text>
</comment>
<name>A0A1F7X9Q2_9BACT</name>
<dbReference type="AlphaFoldDB" id="A0A1F7X9Q2"/>
<reference evidence="1 2" key="1">
    <citation type="journal article" date="2016" name="Nat. Commun.">
        <title>Thousands of microbial genomes shed light on interconnected biogeochemical processes in an aquifer system.</title>
        <authorList>
            <person name="Anantharaman K."/>
            <person name="Brown C.T."/>
            <person name="Hug L.A."/>
            <person name="Sharon I."/>
            <person name="Castelle C.J."/>
            <person name="Probst A.J."/>
            <person name="Thomas B.C."/>
            <person name="Singh A."/>
            <person name="Wilkins M.J."/>
            <person name="Karaoz U."/>
            <person name="Brodie E.L."/>
            <person name="Williams K.H."/>
            <person name="Hubbard S.S."/>
            <person name="Banfield J.F."/>
        </authorList>
    </citation>
    <scope>NUCLEOTIDE SEQUENCE [LARGE SCALE GENOMIC DNA]</scope>
</reference>
<proteinExistence type="predicted"/>
<sequence>MSSYRGVELEILDKGQDLSKEEFIPDLPTDGEVLQAKLRPLRNYFDSGGVELEGFGESLSELGSIATRAKKGVEIITTESGMVVADPEAVMAADLIMVSAQEGLETKGRAGVEKRIEILERWSVAKRVGKTYPEEKEDEQVVKQVVDFLDKDPNWMEEKINNLLILTGTWRL</sequence>
<organism evidence="1 2">
    <name type="scientific">Candidatus Woesebacteria bacterium RBG_16_34_12</name>
    <dbReference type="NCBI Taxonomy" id="1802480"/>
    <lineage>
        <taxon>Bacteria</taxon>
        <taxon>Candidatus Woeseibacteriota</taxon>
    </lineage>
</organism>
<evidence type="ECO:0000313" key="1">
    <source>
        <dbReference type="EMBL" id="OGM11499.1"/>
    </source>
</evidence>
<dbReference type="Proteomes" id="UP000177053">
    <property type="component" value="Unassembled WGS sequence"/>
</dbReference>
<gene>
    <name evidence="1" type="ORF">A2Z22_00420</name>
</gene>